<feature type="compositionally biased region" description="Basic and acidic residues" evidence="2">
    <location>
        <begin position="180"/>
        <end position="198"/>
    </location>
</feature>
<dbReference type="PROSITE" id="PS50835">
    <property type="entry name" value="IG_LIKE"/>
    <property type="match status" value="1"/>
</dbReference>
<feature type="region of interest" description="Disordered" evidence="2">
    <location>
        <begin position="178"/>
        <end position="198"/>
    </location>
</feature>
<dbReference type="Gene3D" id="2.60.40.10">
    <property type="entry name" value="Immunoglobulins"/>
    <property type="match status" value="1"/>
</dbReference>
<organism evidence="4 5">
    <name type="scientific">Parthenolecanium corni</name>
    <dbReference type="NCBI Taxonomy" id="536013"/>
    <lineage>
        <taxon>Eukaryota</taxon>
        <taxon>Metazoa</taxon>
        <taxon>Ecdysozoa</taxon>
        <taxon>Arthropoda</taxon>
        <taxon>Hexapoda</taxon>
        <taxon>Insecta</taxon>
        <taxon>Pterygota</taxon>
        <taxon>Neoptera</taxon>
        <taxon>Paraneoptera</taxon>
        <taxon>Hemiptera</taxon>
        <taxon>Sternorrhyncha</taxon>
        <taxon>Coccoidea</taxon>
        <taxon>Coccidae</taxon>
        <taxon>Parthenolecanium</taxon>
    </lineage>
</organism>
<sequence length="198" mass="22344">MFAILASKLKPFYFFSPCFPLYVASLEEPAHKPILITDKLKYLAGETIRANCTTPKAFPAPNITWFINEQMVNDTIYNRIMPTTFRDIDGLETVNSKLEFSSKPSYYKDGKMTLKCVANQFGIYKQRTEQKLEDDSPQLAHVLSPSTTLSHRHKFVSSALVGGLSRLLSTNPVAVFGGDSRQKRDMTKKEVKDSPKLV</sequence>
<proteinExistence type="predicted"/>
<dbReference type="InterPro" id="IPR007110">
    <property type="entry name" value="Ig-like_dom"/>
</dbReference>
<comment type="caution">
    <text evidence="4">The sequence shown here is derived from an EMBL/GenBank/DDBJ whole genome shotgun (WGS) entry which is preliminary data.</text>
</comment>
<dbReference type="EMBL" id="JBBCAQ010000008">
    <property type="protein sequence ID" value="KAK7602489.1"/>
    <property type="molecule type" value="Genomic_DNA"/>
</dbReference>
<gene>
    <name evidence="4" type="ORF">V9T40_008078</name>
</gene>
<evidence type="ECO:0000313" key="5">
    <source>
        <dbReference type="Proteomes" id="UP001367676"/>
    </source>
</evidence>
<evidence type="ECO:0000313" key="4">
    <source>
        <dbReference type="EMBL" id="KAK7602489.1"/>
    </source>
</evidence>
<protein>
    <recommendedName>
        <fullName evidence="3">Ig-like domain-containing protein</fullName>
    </recommendedName>
</protein>
<feature type="domain" description="Ig-like" evidence="3">
    <location>
        <begin position="29"/>
        <end position="133"/>
    </location>
</feature>
<evidence type="ECO:0000259" key="3">
    <source>
        <dbReference type="PROSITE" id="PS50835"/>
    </source>
</evidence>
<evidence type="ECO:0000256" key="2">
    <source>
        <dbReference type="SAM" id="MobiDB-lite"/>
    </source>
</evidence>
<dbReference type="PANTHER" id="PTHR21261">
    <property type="entry name" value="BEAT PROTEIN"/>
    <property type="match status" value="1"/>
</dbReference>
<dbReference type="InterPro" id="IPR036179">
    <property type="entry name" value="Ig-like_dom_sf"/>
</dbReference>
<dbReference type="SUPFAM" id="SSF48726">
    <property type="entry name" value="Immunoglobulin"/>
    <property type="match status" value="1"/>
</dbReference>
<keyword evidence="5" id="KW-1185">Reference proteome</keyword>
<dbReference type="PANTHER" id="PTHR21261:SF17">
    <property type="entry name" value="BEAT VI"/>
    <property type="match status" value="1"/>
</dbReference>
<dbReference type="AlphaFoldDB" id="A0AAN9TZZ6"/>
<accession>A0AAN9TZZ6</accession>
<dbReference type="Proteomes" id="UP001367676">
    <property type="component" value="Unassembled WGS sequence"/>
</dbReference>
<dbReference type="InterPro" id="IPR013783">
    <property type="entry name" value="Ig-like_fold"/>
</dbReference>
<reference evidence="4 5" key="1">
    <citation type="submission" date="2024-03" db="EMBL/GenBank/DDBJ databases">
        <title>Adaptation during the transition from Ophiocordyceps entomopathogen to insect associate is accompanied by gene loss and intensified selection.</title>
        <authorList>
            <person name="Ward C.M."/>
            <person name="Onetto C.A."/>
            <person name="Borneman A.R."/>
        </authorList>
    </citation>
    <scope>NUCLEOTIDE SEQUENCE [LARGE SCALE GENOMIC DNA]</scope>
    <source>
        <strain evidence="4">AWRI1</strain>
        <tissue evidence="4">Single Adult Female</tissue>
    </source>
</reference>
<keyword evidence="1" id="KW-1015">Disulfide bond</keyword>
<name>A0AAN9TZZ6_9HEMI</name>
<evidence type="ECO:0000256" key="1">
    <source>
        <dbReference type="ARBA" id="ARBA00023157"/>
    </source>
</evidence>
<dbReference type="InterPro" id="IPR013162">
    <property type="entry name" value="CD80_C2-set"/>
</dbReference>
<dbReference type="Pfam" id="PF08205">
    <property type="entry name" value="C2-set_2"/>
    <property type="match status" value="1"/>
</dbReference>